<evidence type="ECO:0000256" key="1">
    <source>
        <dbReference type="ARBA" id="ARBA00022516"/>
    </source>
</evidence>
<dbReference type="InterPro" id="IPR005935">
    <property type="entry name" value="Mev_decarb"/>
</dbReference>
<dbReference type="OrthoDB" id="5498344at2"/>
<accession>A0A0Q0WRV1</accession>
<sequence length="371" mass="41949">MFTATDFIPKKYTSTIANGNFEWSAPSNIALVKYWGKKENQIPANPSVSFTLNNCKTITKLGFKRRDISPEASGSLNMPNNSFSFDLLFEGKPKEDFKPKIQKFLERIEVYLPFLKEYHFTIDTQNTFPHSSGIASSASGMAALAMNFMSLEKVLNPEMTEDYFFQKASFLARLGSGSACRSIKGNVVAWGKQANIKGSSDLFGVEFPYTIHENFKNYQDTILLVDKGEKQVSSTVGHDLMHNHPYAERRFTQAHENLDQLITIFENGNLEEFIKVVESEALTLHAMMMTSMPYFILMKPNTLQIINAIWKFRNETQIPVCFTLDAGANVHVLYPENVSEKVLQFIKDELIVFCQNGQYICDEIGDGAIAL</sequence>
<dbReference type="GO" id="GO:0016831">
    <property type="term" value="F:carboxy-lyase activity"/>
    <property type="evidence" value="ECO:0007669"/>
    <property type="project" value="InterPro"/>
</dbReference>
<dbReference type="GO" id="GO:0005524">
    <property type="term" value="F:ATP binding"/>
    <property type="evidence" value="ECO:0007669"/>
    <property type="project" value="UniProtKB-KW"/>
</dbReference>
<dbReference type="SUPFAM" id="SSF54211">
    <property type="entry name" value="Ribosomal protein S5 domain 2-like"/>
    <property type="match status" value="1"/>
</dbReference>
<dbReference type="RefSeq" id="WP_055097314.1">
    <property type="nucleotide sequence ID" value="NZ_JRLF01000014.1"/>
</dbReference>
<feature type="domain" description="Diphosphomevalonate decarboxylase-like N-terminal" evidence="7">
    <location>
        <begin position="25"/>
        <end position="195"/>
    </location>
</feature>
<keyword evidence="2" id="KW-0547">Nucleotide-binding</keyword>
<dbReference type="GO" id="GO:0008299">
    <property type="term" value="P:isoprenoid biosynthetic process"/>
    <property type="evidence" value="ECO:0007669"/>
    <property type="project" value="InterPro"/>
</dbReference>
<dbReference type="Proteomes" id="UP000050443">
    <property type="component" value="Unassembled WGS sequence"/>
</dbReference>
<organism evidence="8 9">
    <name type="scientific">Flavobacterium aquidurense</name>
    <dbReference type="NCBI Taxonomy" id="362413"/>
    <lineage>
        <taxon>Bacteria</taxon>
        <taxon>Pseudomonadati</taxon>
        <taxon>Bacteroidota</taxon>
        <taxon>Flavobacteriia</taxon>
        <taxon>Flavobacteriales</taxon>
        <taxon>Flavobacteriaceae</taxon>
        <taxon>Flavobacterium</taxon>
    </lineage>
</organism>
<evidence type="ECO:0000259" key="6">
    <source>
        <dbReference type="Pfam" id="PF18376"/>
    </source>
</evidence>
<name>A0A0Q0WRV1_9FLAO</name>
<evidence type="ECO:0000256" key="3">
    <source>
        <dbReference type="ARBA" id="ARBA00022840"/>
    </source>
</evidence>
<dbReference type="PANTHER" id="PTHR10977:SF3">
    <property type="entry name" value="DIPHOSPHOMEVALONATE DECARBOXYLASE"/>
    <property type="match status" value="1"/>
</dbReference>
<dbReference type="PANTHER" id="PTHR10977">
    <property type="entry name" value="DIPHOSPHOMEVALONATE DECARBOXYLASE"/>
    <property type="match status" value="1"/>
</dbReference>
<dbReference type="STRING" id="362413.RC62_1868"/>
<keyword evidence="4" id="KW-0443">Lipid metabolism</keyword>
<dbReference type="PATRIC" id="fig|362413.3.peg.1820"/>
<evidence type="ECO:0000259" key="7">
    <source>
        <dbReference type="Pfam" id="PF22700"/>
    </source>
</evidence>
<evidence type="ECO:0000313" key="8">
    <source>
        <dbReference type="EMBL" id="KQB38512.1"/>
    </source>
</evidence>
<feature type="domain" description="Mvd1 C-terminal" evidence="6">
    <location>
        <begin position="222"/>
        <end position="350"/>
    </location>
</feature>
<keyword evidence="1" id="KW-0444">Lipid biosynthesis</keyword>
<dbReference type="InterPro" id="IPR036554">
    <property type="entry name" value="GHMP_kinase_C_sf"/>
</dbReference>
<keyword evidence="3" id="KW-0067">ATP-binding</keyword>
<evidence type="ECO:0000313" key="9">
    <source>
        <dbReference type="Proteomes" id="UP000050443"/>
    </source>
</evidence>
<dbReference type="InterPro" id="IPR014721">
    <property type="entry name" value="Ribsml_uS5_D2-typ_fold_subgr"/>
</dbReference>
<proteinExistence type="predicted"/>
<dbReference type="Pfam" id="PF22700">
    <property type="entry name" value="MVD-like_N"/>
    <property type="match status" value="1"/>
</dbReference>
<evidence type="ECO:0000256" key="4">
    <source>
        <dbReference type="ARBA" id="ARBA00023098"/>
    </source>
</evidence>
<dbReference type="SUPFAM" id="SSF55060">
    <property type="entry name" value="GHMP Kinase, C-terminal domain"/>
    <property type="match status" value="1"/>
</dbReference>
<dbReference type="AlphaFoldDB" id="A0A0Q0WRV1"/>
<dbReference type="PIRSF" id="PIRSF015950">
    <property type="entry name" value="Mev_P_decrbx"/>
    <property type="match status" value="1"/>
</dbReference>
<dbReference type="Gene3D" id="3.30.70.890">
    <property type="entry name" value="GHMP kinase, C-terminal domain"/>
    <property type="match status" value="1"/>
</dbReference>
<dbReference type="EMBL" id="JRLF01000014">
    <property type="protein sequence ID" value="KQB38512.1"/>
    <property type="molecule type" value="Genomic_DNA"/>
</dbReference>
<gene>
    <name evidence="8" type="ORF">RC62_1868</name>
</gene>
<evidence type="ECO:0000256" key="2">
    <source>
        <dbReference type="ARBA" id="ARBA00022741"/>
    </source>
</evidence>
<evidence type="ECO:0000256" key="5">
    <source>
        <dbReference type="ARBA" id="ARBA00023239"/>
    </source>
</evidence>
<keyword evidence="5" id="KW-0456">Lyase</keyword>
<dbReference type="Gene3D" id="3.30.230.10">
    <property type="match status" value="1"/>
</dbReference>
<protein>
    <submittedName>
        <fullName evidence="8">Mevalonate pyrophosphate decarboxylase</fullName>
    </submittedName>
</protein>
<comment type="caution">
    <text evidence="8">The sequence shown here is derived from an EMBL/GenBank/DDBJ whole genome shotgun (WGS) entry which is preliminary data.</text>
</comment>
<dbReference type="Pfam" id="PF18376">
    <property type="entry name" value="MDD_C"/>
    <property type="match status" value="1"/>
</dbReference>
<dbReference type="InterPro" id="IPR053859">
    <property type="entry name" value="MVD-like_N"/>
</dbReference>
<dbReference type="InterPro" id="IPR041431">
    <property type="entry name" value="Mvd1_C"/>
</dbReference>
<reference evidence="8 9" key="1">
    <citation type="submission" date="2014-09" db="EMBL/GenBank/DDBJ databases">
        <title>Genome sequence of Flavobacterium aquidurense RC62.</title>
        <authorList>
            <person name="Kim J.F."/>
            <person name="Kwak M.-J."/>
        </authorList>
    </citation>
    <scope>NUCLEOTIDE SEQUENCE [LARGE SCALE GENOMIC DNA]</scope>
    <source>
        <strain evidence="8 9">RC62</strain>
    </source>
</reference>
<dbReference type="InterPro" id="IPR020568">
    <property type="entry name" value="Ribosomal_Su5_D2-typ_SF"/>
</dbReference>